<evidence type="ECO:0000313" key="1">
    <source>
        <dbReference type="EMBL" id="KAG0433466.1"/>
    </source>
</evidence>
<accession>A0AC60QGW5</accession>
<reference evidence="1 2" key="1">
    <citation type="journal article" date="2020" name="Cell">
        <title>Large-Scale Comparative Analyses of Tick Genomes Elucidate Their Genetic Diversity and Vector Capacities.</title>
        <authorList>
            <consortium name="Tick Genome and Microbiome Consortium (TIGMIC)"/>
            <person name="Jia N."/>
            <person name="Wang J."/>
            <person name="Shi W."/>
            <person name="Du L."/>
            <person name="Sun Y."/>
            <person name="Zhan W."/>
            <person name="Jiang J.F."/>
            <person name="Wang Q."/>
            <person name="Zhang B."/>
            <person name="Ji P."/>
            <person name="Bell-Sakyi L."/>
            <person name="Cui X.M."/>
            <person name="Yuan T.T."/>
            <person name="Jiang B.G."/>
            <person name="Yang W.F."/>
            <person name="Lam T.T."/>
            <person name="Chang Q.C."/>
            <person name="Ding S.J."/>
            <person name="Wang X.J."/>
            <person name="Zhu J.G."/>
            <person name="Ruan X.D."/>
            <person name="Zhao L."/>
            <person name="Wei J.T."/>
            <person name="Ye R.Z."/>
            <person name="Que T.C."/>
            <person name="Du C.H."/>
            <person name="Zhou Y.H."/>
            <person name="Cheng J.X."/>
            <person name="Dai P.F."/>
            <person name="Guo W.B."/>
            <person name="Han X.H."/>
            <person name="Huang E.J."/>
            <person name="Li L.F."/>
            <person name="Wei W."/>
            <person name="Gao Y.C."/>
            <person name="Liu J.Z."/>
            <person name="Shao H.Z."/>
            <person name="Wang X."/>
            <person name="Wang C.C."/>
            <person name="Yang T.C."/>
            <person name="Huo Q.B."/>
            <person name="Li W."/>
            <person name="Chen H.Y."/>
            <person name="Chen S.E."/>
            <person name="Zhou L.G."/>
            <person name="Ni X.B."/>
            <person name="Tian J.H."/>
            <person name="Sheng Y."/>
            <person name="Liu T."/>
            <person name="Pan Y.S."/>
            <person name="Xia L.Y."/>
            <person name="Li J."/>
            <person name="Zhao F."/>
            <person name="Cao W.C."/>
        </authorList>
    </citation>
    <scope>NUCLEOTIDE SEQUENCE [LARGE SCALE GENOMIC DNA]</scope>
    <source>
        <strain evidence="1">Iper-2018</strain>
    </source>
</reference>
<organism evidence="1 2">
    <name type="scientific">Ixodes persulcatus</name>
    <name type="common">Taiga tick</name>
    <dbReference type="NCBI Taxonomy" id="34615"/>
    <lineage>
        <taxon>Eukaryota</taxon>
        <taxon>Metazoa</taxon>
        <taxon>Ecdysozoa</taxon>
        <taxon>Arthropoda</taxon>
        <taxon>Chelicerata</taxon>
        <taxon>Arachnida</taxon>
        <taxon>Acari</taxon>
        <taxon>Parasitiformes</taxon>
        <taxon>Ixodida</taxon>
        <taxon>Ixodoidea</taxon>
        <taxon>Ixodidae</taxon>
        <taxon>Ixodinae</taxon>
        <taxon>Ixodes</taxon>
    </lineage>
</organism>
<dbReference type="Proteomes" id="UP000805193">
    <property type="component" value="Unassembled WGS sequence"/>
</dbReference>
<evidence type="ECO:0000313" key="2">
    <source>
        <dbReference type="Proteomes" id="UP000805193"/>
    </source>
</evidence>
<protein>
    <submittedName>
        <fullName evidence="1">Uncharacterized protein</fullName>
    </submittedName>
</protein>
<sequence length="201" mass="22463">MHLGRDDDRRPDLMPCLGHGITETERSMLMVPAQCTESAQSQWGTPRVGLRKRRSRWRSFAAPGLESSLTHKKPAEISLAKWSAPSLVEYLVRLKCRGCIWSGPLVTRVTLGMRQQMLKPEPGGQVNPDLSFKEALKARKLDRRVFSGPCGGLGKEEWTWRRLHMDTLVTPAKFHQCDVIGVQKRMVAGALHAQAAIGALE</sequence>
<name>A0AC60QGW5_IXOPE</name>
<comment type="caution">
    <text evidence="1">The sequence shown here is derived from an EMBL/GenBank/DDBJ whole genome shotgun (WGS) entry which is preliminary data.</text>
</comment>
<dbReference type="EMBL" id="JABSTQ010009057">
    <property type="protein sequence ID" value="KAG0433466.1"/>
    <property type="molecule type" value="Genomic_DNA"/>
</dbReference>
<keyword evidence="2" id="KW-1185">Reference proteome</keyword>
<gene>
    <name evidence="1" type="ORF">HPB47_019899</name>
</gene>
<proteinExistence type="predicted"/>